<keyword evidence="11" id="KW-0865">Zymogen</keyword>
<dbReference type="Proteomes" id="UP000054383">
    <property type="component" value="Unassembled WGS sequence"/>
</dbReference>
<evidence type="ECO:0000256" key="8">
    <source>
        <dbReference type="ARBA" id="ARBA00022801"/>
    </source>
</evidence>
<dbReference type="EMBL" id="CVMT01000001">
    <property type="protein sequence ID" value="CRG83830.1"/>
    <property type="molecule type" value="Genomic_DNA"/>
</dbReference>
<dbReference type="Gene3D" id="3.40.50.200">
    <property type="entry name" value="Peptidase S8/S53 domain"/>
    <property type="match status" value="1"/>
</dbReference>
<protein>
    <recommendedName>
        <fullName evidence="4">tripeptidyl-peptidase II</fullName>
        <ecNumber evidence="4">3.4.14.10</ecNumber>
    </recommendedName>
</protein>
<feature type="binding site" evidence="12">
    <location>
        <position position="546"/>
    </location>
    <ligand>
        <name>Ca(2+)</name>
        <dbReference type="ChEBI" id="CHEBI:29108"/>
    </ligand>
</feature>
<dbReference type="InterPro" id="IPR030400">
    <property type="entry name" value="Sedolisin_dom"/>
</dbReference>
<dbReference type="PANTHER" id="PTHR14218">
    <property type="entry name" value="PROTEASE S8 TRIPEPTIDYL PEPTIDASE I CLN2"/>
    <property type="match status" value="1"/>
</dbReference>
<keyword evidence="9 12" id="KW-0720">Serine protease</keyword>
<evidence type="ECO:0000256" key="10">
    <source>
        <dbReference type="ARBA" id="ARBA00022837"/>
    </source>
</evidence>
<keyword evidence="7 13" id="KW-0732">Signal</keyword>
<feature type="chain" id="PRO_5006711122" description="tripeptidyl-peptidase II" evidence="13">
    <location>
        <begin position="26"/>
        <end position="563"/>
    </location>
</feature>
<comment type="cofactor">
    <cofactor evidence="12">
        <name>Ca(2+)</name>
        <dbReference type="ChEBI" id="CHEBI:29108"/>
    </cofactor>
    <text evidence="12">Binds 1 Ca(2+) ion per subunit.</text>
</comment>
<dbReference type="SMART" id="SM00944">
    <property type="entry name" value="Pro-kuma_activ"/>
    <property type="match status" value="1"/>
</dbReference>
<comment type="function">
    <text evidence="2">Secreted tripeptidyl-peptidase which degrades proteins at acidic pHs and is involved in virulence.</text>
</comment>
<evidence type="ECO:0000256" key="6">
    <source>
        <dbReference type="ARBA" id="ARBA00022723"/>
    </source>
</evidence>
<dbReference type="OrthoDB" id="409122at2759"/>
<feature type="binding site" evidence="12">
    <location>
        <position position="544"/>
    </location>
    <ligand>
        <name>Ca(2+)</name>
        <dbReference type="ChEBI" id="CHEBI:29108"/>
    </ligand>
</feature>
<comment type="catalytic activity">
    <reaction evidence="1">
        <text>Release of an N-terminal tripeptide from a polypeptide.</text>
        <dbReference type="EC" id="3.4.14.10"/>
    </reaction>
</comment>
<evidence type="ECO:0000256" key="4">
    <source>
        <dbReference type="ARBA" id="ARBA00012462"/>
    </source>
</evidence>
<keyword evidence="6 12" id="KW-0479">Metal-binding</keyword>
<evidence type="ECO:0000256" key="12">
    <source>
        <dbReference type="PROSITE-ProRule" id="PRU01032"/>
    </source>
</evidence>
<evidence type="ECO:0000313" key="15">
    <source>
        <dbReference type="EMBL" id="CRG83830.1"/>
    </source>
</evidence>
<dbReference type="GO" id="GO:0046872">
    <property type="term" value="F:metal ion binding"/>
    <property type="evidence" value="ECO:0007669"/>
    <property type="project" value="UniProtKB-UniRule"/>
</dbReference>
<dbReference type="STRING" id="28573.A0A0U1LNI2"/>
<feature type="active site" description="Charge relay system" evidence="12">
    <location>
        <position position="295"/>
    </location>
</feature>
<dbReference type="Pfam" id="PF09286">
    <property type="entry name" value="Pro-kuma_activ"/>
    <property type="match status" value="1"/>
</dbReference>
<evidence type="ECO:0000256" key="13">
    <source>
        <dbReference type="SAM" id="SignalP"/>
    </source>
</evidence>
<dbReference type="GO" id="GO:0006508">
    <property type="term" value="P:proteolysis"/>
    <property type="evidence" value="ECO:0007669"/>
    <property type="project" value="UniProtKB-KW"/>
</dbReference>
<evidence type="ECO:0000256" key="5">
    <source>
        <dbReference type="ARBA" id="ARBA00022670"/>
    </source>
</evidence>
<dbReference type="InterPro" id="IPR050819">
    <property type="entry name" value="Tripeptidyl-peptidase_I"/>
</dbReference>
<keyword evidence="10 12" id="KW-0106">Calcium</keyword>
<evidence type="ECO:0000256" key="1">
    <source>
        <dbReference type="ARBA" id="ARBA00001910"/>
    </source>
</evidence>
<organism evidence="15 16">
    <name type="scientific">Talaromyces islandicus</name>
    <name type="common">Penicillium islandicum</name>
    <dbReference type="NCBI Taxonomy" id="28573"/>
    <lineage>
        <taxon>Eukaryota</taxon>
        <taxon>Fungi</taxon>
        <taxon>Dikarya</taxon>
        <taxon>Ascomycota</taxon>
        <taxon>Pezizomycotina</taxon>
        <taxon>Eurotiomycetes</taxon>
        <taxon>Eurotiomycetidae</taxon>
        <taxon>Eurotiales</taxon>
        <taxon>Trichocomaceae</taxon>
        <taxon>Talaromyces</taxon>
        <taxon>Talaromyces sect. Islandici</taxon>
    </lineage>
</organism>
<feature type="binding site" evidence="12">
    <location>
        <position position="525"/>
    </location>
    <ligand>
        <name>Ca(2+)</name>
        <dbReference type="ChEBI" id="CHEBI:29108"/>
    </ligand>
</feature>
<evidence type="ECO:0000256" key="3">
    <source>
        <dbReference type="ARBA" id="ARBA00004239"/>
    </source>
</evidence>
<keyword evidence="8 12" id="KW-0378">Hydrolase</keyword>
<feature type="active site" description="Charge relay system" evidence="12">
    <location>
        <position position="291"/>
    </location>
</feature>
<dbReference type="InterPro" id="IPR036852">
    <property type="entry name" value="Peptidase_S8/S53_dom_sf"/>
</dbReference>
<evidence type="ECO:0000256" key="9">
    <source>
        <dbReference type="ARBA" id="ARBA00022825"/>
    </source>
</evidence>
<proteinExistence type="predicted"/>
<sequence length="563" mass="59466">MVKSLFVPLALSLSVAFNLPYAVVAAPAAANYAKKEGFESIPEGWEQVSAASPSQLLNLRLSIPPADPNALEELILNIATPGHTSYGQFLSPEKLKEHAAPSSAASDAVISWLTEHSLASDAIQNDGTTLTFQLPVEQAEKMLQTQFHNYKSTATGEVRTLTLAYSVPKSIVDFVETIQPTTDFTELPSNPTIQTLTHELNASAINSIETTGGCGKYITPDCLQSLYGLPTANAKTPQGGIAVPGFLNEYASHSDLNLFLQETRPELSPRPSFTVEYLDGGKNDEGNAGIEASLDIQYTAGLANGIQTNFISVGQPSASGFIDTINKLLNQQIVPSVVSLSYGFDEAALSPNVAKNICNLFGQLGARGVSILVASGDGGVSGSRPDSGCKSFVPTFPASCPYVTSVGATRGTPTEVGAELSAGGFSNLFQRPAYQLVAVTEYLRRLGSEYSGRYNVNGRAYPDVSAQGEHLYIVVNGKGLLVDGTSASAPIFASTIALLNAQRSPLPPLGFLNPLLYLQTNVFNDISSGSNPGCSTNGFPAKPGWDPVTGLGTPNYREMLTLL</sequence>
<dbReference type="CDD" id="cd04056">
    <property type="entry name" value="Peptidases_S53"/>
    <property type="match status" value="1"/>
</dbReference>
<dbReference type="CDD" id="cd11377">
    <property type="entry name" value="Pro-peptidase_S53"/>
    <property type="match status" value="1"/>
</dbReference>
<dbReference type="GO" id="GO:0005576">
    <property type="term" value="C:extracellular region"/>
    <property type="evidence" value="ECO:0007669"/>
    <property type="project" value="UniProtKB-SubCell"/>
</dbReference>
<dbReference type="EC" id="3.4.14.10" evidence="4"/>
<dbReference type="PROSITE" id="PS51695">
    <property type="entry name" value="SEDOLISIN"/>
    <property type="match status" value="1"/>
</dbReference>
<evidence type="ECO:0000256" key="7">
    <source>
        <dbReference type="ARBA" id="ARBA00022729"/>
    </source>
</evidence>
<dbReference type="AlphaFoldDB" id="A0A0U1LNI2"/>
<keyword evidence="16" id="KW-1185">Reference proteome</keyword>
<dbReference type="GO" id="GO:0004252">
    <property type="term" value="F:serine-type endopeptidase activity"/>
    <property type="evidence" value="ECO:0007669"/>
    <property type="project" value="UniProtKB-UniRule"/>
</dbReference>
<evidence type="ECO:0000313" key="16">
    <source>
        <dbReference type="Proteomes" id="UP000054383"/>
    </source>
</evidence>
<keyword evidence="5 12" id="KW-0645">Protease</keyword>
<dbReference type="GO" id="GO:0008240">
    <property type="term" value="F:tripeptidyl-peptidase activity"/>
    <property type="evidence" value="ECO:0007669"/>
    <property type="project" value="UniProtKB-EC"/>
</dbReference>
<dbReference type="PANTHER" id="PTHR14218:SF15">
    <property type="entry name" value="TRIPEPTIDYL-PEPTIDASE 1"/>
    <property type="match status" value="1"/>
</dbReference>
<dbReference type="OMA" id="CAQAITP"/>
<name>A0A0U1LNI2_TALIS</name>
<feature type="binding site" evidence="12">
    <location>
        <position position="526"/>
    </location>
    <ligand>
        <name>Ca(2+)</name>
        <dbReference type="ChEBI" id="CHEBI:29108"/>
    </ligand>
</feature>
<dbReference type="SUPFAM" id="SSF52743">
    <property type="entry name" value="Subtilisin-like"/>
    <property type="match status" value="1"/>
</dbReference>
<feature type="domain" description="Peptidase S53" evidence="14">
    <location>
        <begin position="217"/>
        <end position="563"/>
    </location>
</feature>
<accession>A0A0U1LNI2</accession>
<feature type="active site" description="Charge relay system" evidence="12">
    <location>
        <position position="486"/>
    </location>
</feature>
<dbReference type="Pfam" id="PF00082">
    <property type="entry name" value="Peptidase_S8"/>
    <property type="match status" value="1"/>
</dbReference>
<feature type="signal peptide" evidence="13">
    <location>
        <begin position="1"/>
        <end position="25"/>
    </location>
</feature>
<evidence type="ECO:0000256" key="11">
    <source>
        <dbReference type="ARBA" id="ARBA00023145"/>
    </source>
</evidence>
<dbReference type="InterPro" id="IPR015366">
    <property type="entry name" value="S53_propep"/>
</dbReference>
<evidence type="ECO:0000259" key="14">
    <source>
        <dbReference type="PROSITE" id="PS51695"/>
    </source>
</evidence>
<comment type="subcellular location">
    <subcellularLocation>
        <location evidence="3">Secreted</location>
        <location evidence="3">Extracellular space</location>
    </subcellularLocation>
</comment>
<dbReference type="InterPro" id="IPR000209">
    <property type="entry name" value="Peptidase_S8/S53_dom"/>
</dbReference>
<dbReference type="SUPFAM" id="SSF54897">
    <property type="entry name" value="Protease propeptides/inhibitors"/>
    <property type="match status" value="1"/>
</dbReference>
<reference evidence="15 16" key="1">
    <citation type="submission" date="2015-04" db="EMBL/GenBank/DDBJ databases">
        <authorList>
            <person name="Syromyatnikov M.Y."/>
            <person name="Popov V.N."/>
        </authorList>
    </citation>
    <scope>NUCLEOTIDE SEQUENCE [LARGE SCALE GENOMIC DNA]</scope>
    <source>
        <strain evidence="15">WF-38-12</strain>
    </source>
</reference>
<gene>
    <name evidence="15" type="ORF">PISL3812_01186</name>
</gene>
<evidence type="ECO:0000256" key="2">
    <source>
        <dbReference type="ARBA" id="ARBA00002451"/>
    </source>
</evidence>